<dbReference type="Gene3D" id="2.60.60.20">
    <property type="entry name" value="PLAT/LH2 domain"/>
    <property type="match status" value="2"/>
</dbReference>
<dbReference type="PROSITE" id="PS50095">
    <property type="entry name" value="PLAT"/>
    <property type="match status" value="1"/>
</dbReference>
<dbReference type="OrthoDB" id="5088636at2"/>
<feature type="region of interest" description="Disordered" evidence="1">
    <location>
        <begin position="145"/>
        <end position="164"/>
    </location>
</feature>
<name>A0A239N2U6_9ACTN</name>
<dbReference type="Gene3D" id="3.40.390.10">
    <property type="entry name" value="Collagenase (Catalytic Domain)"/>
    <property type="match status" value="1"/>
</dbReference>
<dbReference type="InterPro" id="IPR036392">
    <property type="entry name" value="PLAT/LH2_dom_sf"/>
</dbReference>
<protein>
    <submittedName>
        <fullName evidence="3">PLAT/LH2 domain-containing protein</fullName>
    </submittedName>
</protein>
<sequence length="687" mass="76592">MSEPVGNRRATPYLLLLAQSSTAARRDAARQLREAGITVVAQYGRVAVEVVATTEQIARVRGAFADVLRTAMKAEHLERLTDEQRTVVRQWNVRFTAGYRELRRDRTRLGRSWGDPRSDFPAPYSPVEQDELDAFVADYEQRTGRRAFPDRPDEPERGGRPEPFVGQTFQRYERLLAERLDDPTAAYHLARIAWRLGPTYRRLFLRIDPEFLAALLHRFFQAEATCWEMTGEISVGLVFVESADPDGPRFDDSERDEVCQEILDGLNWLAAAHPGGDLSWVYDLQFTRIGAPNGDEDVCGDDGVSTALEAGWRDPAMGQVTFNGTVYAAEWASVGRYREDMRVANDSAHALVIFVTPYANCWHAYAGSGRVVLADHNDWGNWGRSSIDRIAAHEVAHLFGAADEYTGSGTPCSTCDSLHGCDQIPNGNCGSCARPQQSCMMGGNDRRICAYTRGQIGWSTLFVELTTGDVDWAGTDDDVWLDIGDREFELDTASHDDRERDNREGYALWAPDVTREAISRVLIRKGPDGSNGGWRLAGLRLWHEGTLVCDQPSIDRWLEDDTRVWIGCVSATDLVNELEVRITTGDVSWAGTDDDITLTLGGRSWDLDNPGRDDFERGNTDTFVLDPGPGLRLGDLTAVRVDKSPDGSNGGWRLAGVRIVANGTSIYDNPSIDRWLEDNTRTWSDTI</sequence>
<organism evidence="3 4">
    <name type="scientific">Asanoa hainanensis</name>
    <dbReference type="NCBI Taxonomy" id="560556"/>
    <lineage>
        <taxon>Bacteria</taxon>
        <taxon>Bacillati</taxon>
        <taxon>Actinomycetota</taxon>
        <taxon>Actinomycetes</taxon>
        <taxon>Micromonosporales</taxon>
        <taxon>Micromonosporaceae</taxon>
        <taxon>Asanoa</taxon>
    </lineage>
</organism>
<dbReference type="AlphaFoldDB" id="A0A239N2U6"/>
<evidence type="ECO:0000259" key="2">
    <source>
        <dbReference type="PROSITE" id="PS50095"/>
    </source>
</evidence>
<dbReference type="EMBL" id="FZPH01000007">
    <property type="protein sequence ID" value="SNT48803.1"/>
    <property type="molecule type" value="Genomic_DNA"/>
</dbReference>
<evidence type="ECO:0000313" key="4">
    <source>
        <dbReference type="Proteomes" id="UP000198362"/>
    </source>
</evidence>
<evidence type="ECO:0000256" key="1">
    <source>
        <dbReference type="SAM" id="MobiDB-lite"/>
    </source>
</evidence>
<dbReference type="Pfam" id="PF01477">
    <property type="entry name" value="PLAT"/>
    <property type="match status" value="1"/>
</dbReference>
<dbReference type="Proteomes" id="UP000198362">
    <property type="component" value="Unassembled WGS sequence"/>
</dbReference>
<dbReference type="InterPro" id="IPR001024">
    <property type="entry name" value="PLAT/LH2_dom"/>
</dbReference>
<dbReference type="PANTHER" id="PTHR31718:SF60">
    <property type="entry name" value="LIPOXYGENASE HOMOLOGY DOMAIN-CONTAINING PROTEIN 1"/>
    <property type="match status" value="1"/>
</dbReference>
<dbReference type="RefSeq" id="WP_089250681.1">
    <property type="nucleotide sequence ID" value="NZ_FZPH01000007.1"/>
</dbReference>
<accession>A0A239N2U6</accession>
<reference evidence="3 4" key="1">
    <citation type="submission" date="2017-06" db="EMBL/GenBank/DDBJ databases">
        <authorList>
            <person name="Kim H.J."/>
            <person name="Triplett B.A."/>
        </authorList>
    </citation>
    <scope>NUCLEOTIDE SEQUENCE [LARGE SCALE GENOMIC DNA]</scope>
    <source>
        <strain evidence="3 4">CGMCC 4.5593</strain>
    </source>
</reference>
<dbReference type="GO" id="GO:0008237">
    <property type="term" value="F:metallopeptidase activity"/>
    <property type="evidence" value="ECO:0007669"/>
    <property type="project" value="InterPro"/>
</dbReference>
<gene>
    <name evidence="3" type="ORF">SAMN05421812_107142</name>
</gene>
<feature type="compositionally biased region" description="Basic and acidic residues" evidence="1">
    <location>
        <begin position="145"/>
        <end position="160"/>
    </location>
</feature>
<feature type="domain" description="PLAT" evidence="2">
    <location>
        <begin position="576"/>
        <end position="687"/>
    </location>
</feature>
<keyword evidence="4" id="KW-1185">Reference proteome</keyword>
<dbReference type="SUPFAM" id="SSF49723">
    <property type="entry name" value="Lipase/lipooxygenase domain (PLAT/LH2 domain)"/>
    <property type="match status" value="2"/>
</dbReference>
<dbReference type="PANTHER" id="PTHR31718">
    <property type="entry name" value="PLAT DOMAIN-CONTAINING PROTEIN"/>
    <property type="match status" value="1"/>
</dbReference>
<dbReference type="InterPro" id="IPR024079">
    <property type="entry name" value="MetalloPept_cat_dom_sf"/>
</dbReference>
<proteinExistence type="predicted"/>
<evidence type="ECO:0000313" key="3">
    <source>
        <dbReference type="EMBL" id="SNT48803.1"/>
    </source>
</evidence>